<evidence type="ECO:0000259" key="10">
    <source>
        <dbReference type="PROSITE" id="PS50884"/>
    </source>
</evidence>
<dbReference type="GO" id="GO:0003700">
    <property type="term" value="F:DNA-binding transcription factor activity"/>
    <property type="evidence" value="ECO:0007669"/>
    <property type="project" value="InterPro"/>
</dbReference>
<dbReference type="InterPro" id="IPR045174">
    <property type="entry name" value="Dof"/>
</dbReference>
<feature type="region of interest" description="Disordered" evidence="9">
    <location>
        <begin position="80"/>
        <end position="142"/>
    </location>
</feature>
<dbReference type="InterPro" id="IPR003851">
    <property type="entry name" value="Znf_Dof"/>
</dbReference>
<keyword evidence="5 8" id="KW-0238">DNA-binding</keyword>
<feature type="compositionally biased region" description="Polar residues" evidence="9">
    <location>
        <begin position="80"/>
        <end position="103"/>
    </location>
</feature>
<dbReference type="PANTHER" id="PTHR31089">
    <property type="entry name" value="CYCLIC DOF FACTOR 2"/>
    <property type="match status" value="1"/>
</dbReference>
<feature type="region of interest" description="Disordered" evidence="9">
    <location>
        <begin position="44"/>
        <end position="65"/>
    </location>
</feature>
<evidence type="ECO:0000313" key="11">
    <source>
        <dbReference type="EMBL" id="PNY02912.1"/>
    </source>
</evidence>
<evidence type="ECO:0000313" key="12">
    <source>
        <dbReference type="Proteomes" id="UP000236291"/>
    </source>
</evidence>
<comment type="subcellular location">
    <subcellularLocation>
        <location evidence="8">Nucleus</location>
    </subcellularLocation>
</comment>
<dbReference type="Pfam" id="PF02701">
    <property type="entry name" value="Zn_ribbon_Dof"/>
    <property type="match status" value="1"/>
</dbReference>
<evidence type="ECO:0000256" key="6">
    <source>
        <dbReference type="ARBA" id="ARBA00023163"/>
    </source>
</evidence>
<dbReference type="GO" id="GO:0005634">
    <property type="term" value="C:nucleus"/>
    <property type="evidence" value="ECO:0007669"/>
    <property type="project" value="UniProtKB-SubCell"/>
</dbReference>
<feature type="compositionally biased region" description="Polar residues" evidence="9">
    <location>
        <begin position="54"/>
        <end position="63"/>
    </location>
</feature>
<dbReference type="STRING" id="57577.A0A2K3NIM8"/>
<evidence type="ECO:0000256" key="8">
    <source>
        <dbReference type="PROSITE-ProRule" id="PRU00071"/>
    </source>
</evidence>
<feature type="region of interest" description="Disordered" evidence="9">
    <location>
        <begin position="214"/>
        <end position="237"/>
    </location>
</feature>
<keyword evidence="1" id="KW-0479">Metal-binding</keyword>
<name>A0A2K3NIM8_TRIPR</name>
<dbReference type="EMBL" id="ASHM01021969">
    <property type="protein sequence ID" value="PNY02912.1"/>
    <property type="molecule type" value="Genomic_DNA"/>
</dbReference>
<accession>A0A2K3NIM8</accession>
<dbReference type="GO" id="GO:0008270">
    <property type="term" value="F:zinc ion binding"/>
    <property type="evidence" value="ECO:0007669"/>
    <property type="project" value="UniProtKB-KW"/>
</dbReference>
<feature type="compositionally biased region" description="Low complexity" evidence="9">
    <location>
        <begin position="106"/>
        <end position="121"/>
    </location>
</feature>
<dbReference type="PROSITE" id="PS01361">
    <property type="entry name" value="ZF_DOF_1"/>
    <property type="match status" value="1"/>
</dbReference>
<evidence type="ECO:0000256" key="7">
    <source>
        <dbReference type="ARBA" id="ARBA00023242"/>
    </source>
</evidence>
<keyword evidence="4" id="KW-0805">Transcription regulation</keyword>
<gene>
    <name evidence="11" type="ORF">L195_g026233</name>
</gene>
<evidence type="ECO:0000256" key="5">
    <source>
        <dbReference type="ARBA" id="ARBA00023125"/>
    </source>
</evidence>
<organism evidence="11 12">
    <name type="scientific">Trifolium pratense</name>
    <name type="common">Red clover</name>
    <dbReference type="NCBI Taxonomy" id="57577"/>
    <lineage>
        <taxon>Eukaryota</taxon>
        <taxon>Viridiplantae</taxon>
        <taxon>Streptophyta</taxon>
        <taxon>Embryophyta</taxon>
        <taxon>Tracheophyta</taxon>
        <taxon>Spermatophyta</taxon>
        <taxon>Magnoliopsida</taxon>
        <taxon>eudicotyledons</taxon>
        <taxon>Gunneridae</taxon>
        <taxon>Pentapetalae</taxon>
        <taxon>rosids</taxon>
        <taxon>fabids</taxon>
        <taxon>Fabales</taxon>
        <taxon>Fabaceae</taxon>
        <taxon>Papilionoideae</taxon>
        <taxon>50 kb inversion clade</taxon>
        <taxon>NPAAA clade</taxon>
        <taxon>Hologalegina</taxon>
        <taxon>IRL clade</taxon>
        <taxon>Trifolieae</taxon>
        <taxon>Trifolium</taxon>
    </lineage>
</organism>
<dbReference type="GO" id="GO:0003677">
    <property type="term" value="F:DNA binding"/>
    <property type="evidence" value="ECO:0007669"/>
    <property type="project" value="UniProtKB-UniRule"/>
</dbReference>
<sequence>MMINDSTIKLFGRTIFLTHNNIDVSTDDSSSELASRLPYEDLSDHSLHSSLSSTSPLEVNSPTEHVAKRYKETSIKELTSMQDDEASFQTTEDSKSPTSSSLVENPKTPLSETETSELNSSKIDEQSDMSQDKSPNKPDIIVPCPRCKSMDTKFCYYNNYNFKQPRHFCKNCQRYWTAGGTTRSMLIGAGRRKNKTSFPSDVSHNGQMSTTVLAFGSDSPMNVGSHEGTSDKSSQSVFPPQFPWNPTMFYPVAFYPNIAYYGGCLPPSWSVQSISPQSCAPSNPSLGKHSRDGEIVFHSNSKKGKLGSENNKIESNNNSVLIPKILRTGLFKGFASKGDEESYVVEASSSILQANPAALSRSLVFHERI</sequence>
<keyword evidence="3" id="KW-0862">Zinc</keyword>
<keyword evidence="2 8" id="KW-0863">Zinc-finger</keyword>
<dbReference type="AlphaFoldDB" id="A0A2K3NIM8"/>
<evidence type="ECO:0000256" key="1">
    <source>
        <dbReference type="ARBA" id="ARBA00022723"/>
    </source>
</evidence>
<dbReference type="PANTHER" id="PTHR31089:SF78">
    <property type="entry name" value="CYCLIC DOF FACTOR 5"/>
    <property type="match status" value="1"/>
</dbReference>
<feature type="domain" description="Dof-type" evidence="10">
    <location>
        <begin position="142"/>
        <end position="196"/>
    </location>
</feature>
<comment type="caution">
    <text evidence="11">The sequence shown here is derived from an EMBL/GenBank/DDBJ whole genome shotgun (WGS) entry which is preliminary data.</text>
</comment>
<reference evidence="11 12" key="2">
    <citation type="journal article" date="2017" name="Front. Plant Sci.">
        <title>Gene Classification and Mining of Molecular Markers Useful in Red Clover (Trifolium pratense) Breeding.</title>
        <authorList>
            <person name="Istvanek J."/>
            <person name="Dluhosova J."/>
            <person name="Dluhos P."/>
            <person name="Patkova L."/>
            <person name="Nedelnik J."/>
            <person name="Repkova J."/>
        </authorList>
    </citation>
    <scope>NUCLEOTIDE SEQUENCE [LARGE SCALE GENOMIC DNA]</scope>
    <source>
        <strain evidence="12">cv. Tatra</strain>
        <tissue evidence="11">Young leaves</tissue>
    </source>
</reference>
<keyword evidence="7 8" id="KW-0539">Nucleus</keyword>
<reference evidence="11 12" key="1">
    <citation type="journal article" date="2014" name="Am. J. Bot.">
        <title>Genome assembly and annotation for red clover (Trifolium pratense; Fabaceae).</title>
        <authorList>
            <person name="Istvanek J."/>
            <person name="Jaros M."/>
            <person name="Krenek A."/>
            <person name="Repkova J."/>
        </authorList>
    </citation>
    <scope>NUCLEOTIDE SEQUENCE [LARGE SCALE GENOMIC DNA]</scope>
    <source>
        <strain evidence="12">cv. Tatra</strain>
        <tissue evidence="11">Young leaves</tissue>
    </source>
</reference>
<dbReference type="Proteomes" id="UP000236291">
    <property type="component" value="Unassembled WGS sequence"/>
</dbReference>
<dbReference type="PROSITE" id="PS50884">
    <property type="entry name" value="ZF_DOF_2"/>
    <property type="match status" value="1"/>
</dbReference>
<evidence type="ECO:0000256" key="2">
    <source>
        <dbReference type="ARBA" id="ARBA00022771"/>
    </source>
</evidence>
<proteinExistence type="predicted"/>
<keyword evidence="6" id="KW-0804">Transcription</keyword>
<evidence type="ECO:0000256" key="9">
    <source>
        <dbReference type="SAM" id="MobiDB-lite"/>
    </source>
</evidence>
<evidence type="ECO:0000256" key="3">
    <source>
        <dbReference type="ARBA" id="ARBA00022833"/>
    </source>
</evidence>
<protein>
    <submittedName>
        <fullName evidence="11">Dof zinc finger protein</fullName>
    </submittedName>
</protein>
<feature type="compositionally biased region" description="Basic and acidic residues" evidence="9">
    <location>
        <begin position="122"/>
        <end position="136"/>
    </location>
</feature>
<evidence type="ECO:0000256" key="4">
    <source>
        <dbReference type="ARBA" id="ARBA00023015"/>
    </source>
</evidence>